<organism evidence="2 3">
    <name type="scientific">Elysia crispata</name>
    <name type="common">lettuce slug</name>
    <dbReference type="NCBI Taxonomy" id="231223"/>
    <lineage>
        <taxon>Eukaryota</taxon>
        <taxon>Metazoa</taxon>
        <taxon>Spiralia</taxon>
        <taxon>Lophotrochozoa</taxon>
        <taxon>Mollusca</taxon>
        <taxon>Gastropoda</taxon>
        <taxon>Heterobranchia</taxon>
        <taxon>Euthyneura</taxon>
        <taxon>Panpulmonata</taxon>
        <taxon>Sacoglossa</taxon>
        <taxon>Placobranchoidea</taxon>
        <taxon>Plakobranchidae</taxon>
        <taxon>Elysia</taxon>
    </lineage>
</organism>
<reference evidence="2" key="1">
    <citation type="journal article" date="2023" name="G3 (Bethesda)">
        <title>A reference genome for the long-term kleptoplast-retaining sea slug Elysia crispata morphotype clarki.</title>
        <authorList>
            <person name="Eastman K.E."/>
            <person name="Pendleton A.L."/>
            <person name="Shaikh M.A."/>
            <person name="Suttiyut T."/>
            <person name="Ogas R."/>
            <person name="Tomko P."/>
            <person name="Gavelis G."/>
            <person name="Widhalm J.R."/>
            <person name="Wisecaver J.H."/>
        </authorList>
    </citation>
    <scope>NUCLEOTIDE SEQUENCE</scope>
    <source>
        <strain evidence="2">ECLA1</strain>
    </source>
</reference>
<proteinExistence type="predicted"/>
<accession>A0AAE1APC7</accession>
<dbReference type="Proteomes" id="UP001283361">
    <property type="component" value="Unassembled WGS sequence"/>
</dbReference>
<dbReference type="EMBL" id="JAWDGP010001468">
    <property type="protein sequence ID" value="KAK3791555.1"/>
    <property type="molecule type" value="Genomic_DNA"/>
</dbReference>
<name>A0AAE1APC7_9GAST</name>
<gene>
    <name evidence="2" type="ORF">RRG08_002912</name>
</gene>
<feature type="region of interest" description="Disordered" evidence="1">
    <location>
        <begin position="199"/>
        <end position="219"/>
    </location>
</feature>
<protein>
    <submittedName>
        <fullName evidence="2">Uncharacterized protein</fullName>
    </submittedName>
</protein>
<evidence type="ECO:0000313" key="2">
    <source>
        <dbReference type="EMBL" id="KAK3791555.1"/>
    </source>
</evidence>
<evidence type="ECO:0000256" key="1">
    <source>
        <dbReference type="SAM" id="MobiDB-lite"/>
    </source>
</evidence>
<keyword evidence="3" id="KW-1185">Reference proteome</keyword>
<evidence type="ECO:0000313" key="3">
    <source>
        <dbReference type="Proteomes" id="UP001283361"/>
    </source>
</evidence>
<comment type="caution">
    <text evidence="2">The sequence shown here is derived from an EMBL/GenBank/DDBJ whole genome shotgun (WGS) entry which is preliminary data.</text>
</comment>
<sequence length="263" mass="29252">MVVHCAQVRNTYRTFNGKDVNSVSHVANVNAAVISTSRDTSSAMDSKLHRSLLHCRNHGNYSFKDLHQSLAPKNQSTRGKAISKSLEHLPSISVSRQRKRIIHRQSSLTLVGDDLPAAFKGKEAFSSKPSSRWSLPKIQIDLENSWEQDDNARDCVEKSLGETDADVSAIPSFLPPLPAGSLIYQAALRDTYFERDGASSSCNSESSNDSGSDADSGCSTSRRRKVKRCWCGPIVEYKGQHIYLSTLENIHLNLGRYGIRRWQ</sequence>
<dbReference type="AlphaFoldDB" id="A0AAE1APC7"/>